<name>A0A8T2UII3_CERRI</name>
<dbReference type="AlphaFoldDB" id="A0A8T2UII3"/>
<gene>
    <name evidence="2" type="ORF">KP509_07G078900</name>
</gene>
<keyword evidence="1" id="KW-0732">Signal</keyword>
<organism evidence="2 3">
    <name type="scientific">Ceratopteris richardii</name>
    <name type="common">Triangle waterfern</name>
    <dbReference type="NCBI Taxonomy" id="49495"/>
    <lineage>
        <taxon>Eukaryota</taxon>
        <taxon>Viridiplantae</taxon>
        <taxon>Streptophyta</taxon>
        <taxon>Embryophyta</taxon>
        <taxon>Tracheophyta</taxon>
        <taxon>Polypodiopsida</taxon>
        <taxon>Polypodiidae</taxon>
        <taxon>Polypodiales</taxon>
        <taxon>Pteridineae</taxon>
        <taxon>Pteridaceae</taxon>
        <taxon>Parkerioideae</taxon>
        <taxon>Ceratopteris</taxon>
    </lineage>
</organism>
<proteinExistence type="predicted"/>
<dbReference type="EMBL" id="CM035412">
    <property type="protein sequence ID" value="KAH7433643.1"/>
    <property type="molecule type" value="Genomic_DNA"/>
</dbReference>
<feature type="signal peptide" evidence="1">
    <location>
        <begin position="1"/>
        <end position="19"/>
    </location>
</feature>
<reference evidence="2" key="1">
    <citation type="submission" date="2021-08" db="EMBL/GenBank/DDBJ databases">
        <title>WGS assembly of Ceratopteris richardii.</title>
        <authorList>
            <person name="Marchant D.B."/>
            <person name="Chen G."/>
            <person name="Jenkins J."/>
            <person name="Shu S."/>
            <person name="Leebens-Mack J."/>
            <person name="Grimwood J."/>
            <person name="Schmutz J."/>
            <person name="Soltis P."/>
            <person name="Soltis D."/>
            <person name="Chen Z.-H."/>
        </authorList>
    </citation>
    <scope>NUCLEOTIDE SEQUENCE</scope>
    <source>
        <strain evidence="2">Whitten #5841</strain>
        <tissue evidence="2">Leaf</tissue>
    </source>
</reference>
<dbReference type="OrthoDB" id="77201at2759"/>
<evidence type="ECO:0008006" key="4">
    <source>
        <dbReference type="Google" id="ProtNLM"/>
    </source>
</evidence>
<dbReference type="Proteomes" id="UP000825935">
    <property type="component" value="Chromosome 7"/>
</dbReference>
<keyword evidence="3" id="KW-1185">Reference proteome</keyword>
<evidence type="ECO:0000313" key="3">
    <source>
        <dbReference type="Proteomes" id="UP000825935"/>
    </source>
</evidence>
<feature type="chain" id="PRO_5035874030" description="Secreted protein" evidence="1">
    <location>
        <begin position="20"/>
        <end position="68"/>
    </location>
</feature>
<evidence type="ECO:0000256" key="1">
    <source>
        <dbReference type="SAM" id="SignalP"/>
    </source>
</evidence>
<comment type="caution">
    <text evidence="2">The sequence shown here is derived from an EMBL/GenBank/DDBJ whole genome shotgun (WGS) entry which is preliminary data.</text>
</comment>
<protein>
    <recommendedName>
        <fullName evidence="4">Secreted protein</fullName>
    </recommendedName>
</protein>
<sequence length="68" mass="7701">MCMCICICICICICMCVHAHIHTHACTQKCAHTHGASIHVRMFFCIIHAECVWGRETVMLLVDPDSRL</sequence>
<accession>A0A8T2UII3</accession>
<evidence type="ECO:0000313" key="2">
    <source>
        <dbReference type="EMBL" id="KAH7433643.1"/>
    </source>
</evidence>